<dbReference type="AlphaFoldDB" id="R7T8P3"/>
<reference evidence="3" key="1">
    <citation type="submission" date="2012-12" db="EMBL/GenBank/DDBJ databases">
        <authorList>
            <person name="Hellsten U."/>
            <person name="Grimwood J."/>
            <person name="Chapman J.A."/>
            <person name="Shapiro H."/>
            <person name="Aerts A."/>
            <person name="Otillar R.P."/>
            <person name="Terry A.Y."/>
            <person name="Boore J.L."/>
            <person name="Simakov O."/>
            <person name="Marletaz F."/>
            <person name="Cho S.-J."/>
            <person name="Edsinger-Gonzales E."/>
            <person name="Havlak P."/>
            <person name="Kuo D.-H."/>
            <person name="Larsson T."/>
            <person name="Lv J."/>
            <person name="Arendt D."/>
            <person name="Savage R."/>
            <person name="Osoegawa K."/>
            <person name="de Jong P."/>
            <person name="Lindberg D.R."/>
            <person name="Seaver E.C."/>
            <person name="Weisblat D.A."/>
            <person name="Putnam N.H."/>
            <person name="Grigoriev I.V."/>
            <person name="Rokhsar D.S."/>
        </authorList>
    </citation>
    <scope>NUCLEOTIDE SEQUENCE</scope>
    <source>
        <strain evidence="3">I ESC-2004</strain>
    </source>
</reference>
<reference evidence="2" key="3">
    <citation type="submission" date="2015-06" db="UniProtKB">
        <authorList>
            <consortium name="EnsemblMetazoa"/>
        </authorList>
    </citation>
    <scope>IDENTIFICATION</scope>
</reference>
<dbReference type="PANTHER" id="PTHR33480">
    <property type="entry name" value="SET DOMAIN-CONTAINING PROTEIN-RELATED"/>
    <property type="match status" value="1"/>
</dbReference>
<name>R7T8P3_CAPTE</name>
<dbReference type="InterPro" id="IPR011010">
    <property type="entry name" value="DNA_brk_join_enz"/>
</dbReference>
<dbReference type="EMBL" id="AMQN01014700">
    <property type="status" value="NOT_ANNOTATED_CDS"/>
    <property type="molecule type" value="Genomic_DNA"/>
</dbReference>
<reference evidence="1 3" key="2">
    <citation type="journal article" date="2013" name="Nature">
        <title>Insights into bilaterian evolution from three spiralian genomes.</title>
        <authorList>
            <person name="Simakov O."/>
            <person name="Marletaz F."/>
            <person name="Cho S.J."/>
            <person name="Edsinger-Gonzales E."/>
            <person name="Havlak P."/>
            <person name="Hellsten U."/>
            <person name="Kuo D.H."/>
            <person name="Larsson T."/>
            <person name="Lv J."/>
            <person name="Arendt D."/>
            <person name="Savage R."/>
            <person name="Osoegawa K."/>
            <person name="de Jong P."/>
            <person name="Grimwood J."/>
            <person name="Chapman J.A."/>
            <person name="Shapiro H."/>
            <person name="Aerts A."/>
            <person name="Otillar R.P."/>
            <person name="Terry A.Y."/>
            <person name="Boore J.L."/>
            <person name="Grigoriev I.V."/>
            <person name="Lindberg D.R."/>
            <person name="Seaver E.C."/>
            <person name="Weisblat D.A."/>
            <person name="Putnam N.H."/>
            <person name="Rokhsar D.S."/>
        </authorList>
    </citation>
    <scope>NUCLEOTIDE SEQUENCE</scope>
    <source>
        <strain evidence="1 3">I ESC-2004</strain>
    </source>
</reference>
<evidence type="ECO:0000313" key="2">
    <source>
        <dbReference type="EnsemblMetazoa" id="CapteP203826"/>
    </source>
</evidence>
<dbReference type="HOGENOM" id="CLU_776710_0_0_1"/>
<dbReference type="SUPFAM" id="SSF56349">
    <property type="entry name" value="DNA breaking-rejoining enzymes"/>
    <property type="match status" value="1"/>
</dbReference>
<sequence>MAAEVERFQTAYLFRAHEIYVDARHTANVNSLEKARRLEALPSNRDLHQLNRFINSELEATKGKVEDALDGVWLPKEQTEQVVHEAEKFLSGRFCLAYLTGKGKKFVPVLIPTNLLEPIRELVAARASHGIPPSNMFAFATRHSDSHCLGWHAVQEICHLAQIKMITATSMRHKVSTTYAALDMTPADQKIFLDHMGHEASVNHDNYQCPVAVQEVNVMGKLLSTISGDVENMTVECQEQGNSLDEGSSTPISVLKNNIIISQQNPSVFTAASSPSRKRVFESGEDERAYKKKTQKPVQSKQEILEFLKSNNITSISHLDSQAQYLKIRAKIFNERKERRRKMEIRIQAFRVWSSFF</sequence>
<keyword evidence="3" id="KW-1185">Reference proteome</keyword>
<proteinExistence type="predicted"/>
<protein>
    <submittedName>
        <fullName evidence="1 2">Uncharacterized protein</fullName>
    </submittedName>
</protein>
<accession>R7T8P3</accession>
<dbReference type="PANTHER" id="PTHR33480:SF1">
    <property type="entry name" value="TYR RECOMBINASE DOMAIN-CONTAINING PROTEIN"/>
    <property type="match status" value="1"/>
</dbReference>
<dbReference type="GO" id="GO:0003677">
    <property type="term" value="F:DNA binding"/>
    <property type="evidence" value="ECO:0007669"/>
    <property type="project" value="InterPro"/>
</dbReference>
<dbReference type="EMBL" id="KB311185">
    <property type="protein sequence ID" value="ELT89778.1"/>
    <property type="molecule type" value="Genomic_DNA"/>
</dbReference>
<evidence type="ECO:0000313" key="1">
    <source>
        <dbReference type="EMBL" id="ELT89778.1"/>
    </source>
</evidence>
<dbReference type="EnsemblMetazoa" id="CapteT203826">
    <property type="protein sequence ID" value="CapteP203826"/>
    <property type="gene ID" value="CapteG203826"/>
</dbReference>
<organism evidence="1">
    <name type="scientific">Capitella teleta</name>
    <name type="common">Polychaete worm</name>
    <dbReference type="NCBI Taxonomy" id="283909"/>
    <lineage>
        <taxon>Eukaryota</taxon>
        <taxon>Metazoa</taxon>
        <taxon>Spiralia</taxon>
        <taxon>Lophotrochozoa</taxon>
        <taxon>Annelida</taxon>
        <taxon>Polychaeta</taxon>
        <taxon>Sedentaria</taxon>
        <taxon>Scolecida</taxon>
        <taxon>Capitellidae</taxon>
        <taxon>Capitella</taxon>
    </lineage>
</organism>
<evidence type="ECO:0000313" key="3">
    <source>
        <dbReference type="Proteomes" id="UP000014760"/>
    </source>
</evidence>
<dbReference type="Proteomes" id="UP000014760">
    <property type="component" value="Unassembled WGS sequence"/>
</dbReference>
<dbReference type="OrthoDB" id="10066064at2759"/>
<gene>
    <name evidence="1" type="ORF">CAPTEDRAFT_203826</name>
</gene>